<comment type="caution">
    <text evidence="2">The sequence shown here is derived from an EMBL/GenBank/DDBJ whole genome shotgun (WGS) entry which is preliminary data.</text>
</comment>
<dbReference type="RefSeq" id="WP_120626295.1">
    <property type="nucleotide sequence ID" value="NZ_RAWG01000096.1"/>
</dbReference>
<organism evidence="2 3">
    <name type="scientific">Corallococcus sicarius</name>
    <dbReference type="NCBI Taxonomy" id="2316726"/>
    <lineage>
        <taxon>Bacteria</taxon>
        <taxon>Pseudomonadati</taxon>
        <taxon>Myxococcota</taxon>
        <taxon>Myxococcia</taxon>
        <taxon>Myxococcales</taxon>
        <taxon>Cystobacterineae</taxon>
        <taxon>Myxococcaceae</taxon>
        <taxon>Corallococcus</taxon>
    </lineage>
</organism>
<dbReference type="InterPro" id="IPR004360">
    <property type="entry name" value="Glyas_Fos-R_dOase_dom"/>
</dbReference>
<gene>
    <name evidence="2" type="ORF">D7X12_16895</name>
</gene>
<protein>
    <submittedName>
        <fullName evidence="2">VOC family protein</fullName>
    </submittedName>
</protein>
<dbReference type="SUPFAM" id="SSF54593">
    <property type="entry name" value="Glyoxalase/Bleomycin resistance protein/Dihydroxybiphenyl dioxygenase"/>
    <property type="match status" value="1"/>
</dbReference>
<name>A0A3A8NDB1_9BACT</name>
<dbReference type="Pfam" id="PF00903">
    <property type="entry name" value="Glyoxalase"/>
    <property type="match status" value="1"/>
</dbReference>
<dbReference type="Proteomes" id="UP000273405">
    <property type="component" value="Unassembled WGS sequence"/>
</dbReference>
<dbReference type="OrthoDB" id="9804944at2"/>
<dbReference type="InterPro" id="IPR029068">
    <property type="entry name" value="Glyas_Bleomycin-R_OHBP_Dase"/>
</dbReference>
<evidence type="ECO:0000259" key="1">
    <source>
        <dbReference type="PROSITE" id="PS51819"/>
    </source>
</evidence>
<dbReference type="CDD" id="cd06587">
    <property type="entry name" value="VOC"/>
    <property type="match status" value="1"/>
</dbReference>
<evidence type="ECO:0000313" key="2">
    <source>
        <dbReference type="EMBL" id="RKH41973.1"/>
    </source>
</evidence>
<dbReference type="PROSITE" id="PS51819">
    <property type="entry name" value="VOC"/>
    <property type="match status" value="1"/>
</dbReference>
<accession>A0A3A8NDB1</accession>
<dbReference type="Gene3D" id="3.10.180.10">
    <property type="entry name" value="2,3-Dihydroxybiphenyl 1,2-Dioxygenase, domain 1"/>
    <property type="match status" value="1"/>
</dbReference>
<feature type="domain" description="VOC" evidence="1">
    <location>
        <begin position="6"/>
        <end position="143"/>
    </location>
</feature>
<reference evidence="3" key="1">
    <citation type="submission" date="2018-09" db="EMBL/GenBank/DDBJ databases">
        <authorList>
            <person name="Livingstone P.G."/>
            <person name="Whitworth D.E."/>
        </authorList>
    </citation>
    <scope>NUCLEOTIDE SEQUENCE [LARGE SCALE GENOMIC DNA]</scope>
    <source>
        <strain evidence="3">CA040B</strain>
    </source>
</reference>
<dbReference type="AlphaFoldDB" id="A0A3A8NDB1"/>
<proteinExistence type="predicted"/>
<evidence type="ECO:0000313" key="3">
    <source>
        <dbReference type="Proteomes" id="UP000273405"/>
    </source>
</evidence>
<keyword evidence="3" id="KW-1185">Reference proteome</keyword>
<sequence>MGLPTGVHHLALATRDMKAQLAFFTQVVGMELEALYWMHGVENTVHAFLRLGDTCSLSFVQAPDMATIEPVMGVSHPGFSAGSVAPGAMQHLALSVPTEADLLTMRDRLRSHGYWVAGPINHNMCKSMYVQAPEGLVLEFATAEGAIDVEQWIDPAVVAHCGITPAELAGFVRPPPFTSQGGKVPQPAPTTRPNFVFTGEWAPRGAAFFQLTDEQIAAALDTPAPPVPRRPSS</sequence>
<dbReference type="InterPro" id="IPR037523">
    <property type="entry name" value="VOC_core"/>
</dbReference>
<dbReference type="EMBL" id="RAWG01000096">
    <property type="protein sequence ID" value="RKH41973.1"/>
    <property type="molecule type" value="Genomic_DNA"/>
</dbReference>